<name>A0A3N4I8W6_ASCIM</name>
<keyword evidence="3" id="KW-1185">Reference proteome</keyword>
<dbReference type="AlphaFoldDB" id="A0A3N4I8W6"/>
<protein>
    <submittedName>
        <fullName evidence="2">Uncharacterized protein</fullName>
    </submittedName>
</protein>
<accession>A0A3N4I8W6</accession>
<dbReference type="EMBL" id="ML119671">
    <property type="protein sequence ID" value="RPA82515.1"/>
    <property type="molecule type" value="Genomic_DNA"/>
</dbReference>
<feature type="chain" id="PRO_5018255492" evidence="1">
    <location>
        <begin position="23"/>
        <end position="87"/>
    </location>
</feature>
<organism evidence="2 3">
    <name type="scientific">Ascobolus immersus RN42</name>
    <dbReference type="NCBI Taxonomy" id="1160509"/>
    <lineage>
        <taxon>Eukaryota</taxon>
        <taxon>Fungi</taxon>
        <taxon>Dikarya</taxon>
        <taxon>Ascomycota</taxon>
        <taxon>Pezizomycotina</taxon>
        <taxon>Pezizomycetes</taxon>
        <taxon>Pezizales</taxon>
        <taxon>Ascobolaceae</taxon>
        <taxon>Ascobolus</taxon>
    </lineage>
</organism>
<sequence length="87" mass="9246">MRLFILLITKILMFLLAIPIAALPVPPSIKALPVPSTTIDELIASNPTALVSAAADANVAANESRFEVSRGPIRFLVSSYEPGADQE</sequence>
<evidence type="ECO:0000313" key="2">
    <source>
        <dbReference type="EMBL" id="RPA82515.1"/>
    </source>
</evidence>
<gene>
    <name evidence="2" type="ORF">BJ508DRAFT_325516</name>
</gene>
<reference evidence="2 3" key="1">
    <citation type="journal article" date="2018" name="Nat. Ecol. Evol.">
        <title>Pezizomycetes genomes reveal the molecular basis of ectomycorrhizal truffle lifestyle.</title>
        <authorList>
            <person name="Murat C."/>
            <person name="Payen T."/>
            <person name="Noel B."/>
            <person name="Kuo A."/>
            <person name="Morin E."/>
            <person name="Chen J."/>
            <person name="Kohler A."/>
            <person name="Krizsan K."/>
            <person name="Balestrini R."/>
            <person name="Da Silva C."/>
            <person name="Montanini B."/>
            <person name="Hainaut M."/>
            <person name="Levati E."/>
            <person name="Barry K.W."/>
            <person name="Belfiori B."/>
            <person name="Cichocki N."/>
            <person name="Clum A."/>
            <person name="Dockter R.B."/>
            <person name="Fauchery L."/>
            <person name="Guy J."/>
            <person name="Iotti M."/>
            <person name="Le Tacon F."/>
            <person name="Lindquist E.A."/>
            <person name="Lipzen A."/>
            <person name="Malagnac F."/>
            <person name="Mello A."/>
            <person name="Molinier V."/>
            <person name="Miyauchi S."/>
            <person name="Poulain J."/>
            <person name="Riccioni C."/>
            <person name="Rubini A."/>
            <person name="Sitrit Y."/>
            <person name="Splivallo R."/>
            <person name="Traeger S."/>
            <person name="Wang M."/>
            <person name="Zifcakova L."/>
            <person name="Wipf D."/>
            <person name="Zambonelli A."/>
            <person name="Paolocci F."/>
            <person name="Nowrousian M."/>
            <person name="Ottonello S."/>
            <person name="Baldrian P."/>
            <person name="Spatafora J.W."/>
            <person name="Henrissat B."/>
            <person name="Nagy L.G."/>
            <person name="Aury J.M."/>
            <person name="Wincker P."/>
            <person name="Grigoriev I.V."/>
            <person name="Bonfante P."/>
            <person name="Martin F.M."/>
        </authorList>
    </citation>
    <scope>NUCLEOTIDE SEQUENCE [LARGE SCALE GENOMIC DNA]</scope>
    <source>
        <strain evidence="2 3">RN42</strain>
    </source>
</reference>
<dbReference type="Proteomes" id="UP000275078">
    <property type="component" value="Unassembled WGS sequence"/>
</dbReference>
<feature type="signal peptide" evidence="1">
    <location>
        <begin position="1"/>
        <end position="22"/>
    </location>
</feature>
<evidence type="ECO:0000313" key="3">
    <source>
        <dbReference type="Proteomes" id="UP000275078"/>
    </source>
</evidence>
<keyword evidence="1" id="KW-0732">Signal</keyword>
<evidence type="ECO:0000256" key="1">
    <source>
        <dbReference type="SAM" id="SignalP"/>
    </source>
</evidence>
<proteinExistence type="predicted"/>